<proteinExistence type="predicted"/>
<gene>
    <name evidence="1" type="ORF">O181_101121</name>
</gene>
<comment type="caution">
    <text evidence="1">The sequence shown here is derived from an EMBL/GenBank/DDBJ whole genome shotgun (WGS) entry which is preliminary data.</text>
</comment>
<dbReference type="Proteomes" id="UP000765509">
    <property type="component" value="Unassembled WGS sequence"/>
</dbReference>
<dbReference type="AlphaFoldDB" id="A0A9Q3JGJ4"/>
<organism evidence="1 2">
    <name type="scientific">Austropuccinia psidii MF-1</name>
    <dbReference type="NCBI Taxonomy" id="1389203"/>
    <lineage>
        <taxon>Eukaryota</taxon>
        <taxon>Fungi</taxon>
        <taxon>Dikarya</taxon>
        <taxon>Basidiomycota</taxon>
        <taxon>Pucciniomycotina</taxon>
        <taxon>Pucciniomycetes</taxon>
        <taxon>Pucciniales</taxon>
        <taxon>Sphaerophragmiaceae</taxon>
        <taxon>Austropuccinia</taxon>
    </lineage>
</organism>
<evidence type="ECO:0000313" key="2">
    <source>
        <dbReference type="Proteomes" id="UP000765509"/>
    </source>
</evidence>
<name>A0A9Q3JGJ4_9BASI</name>
<evidence type="ECO:0000313" key="1">
    <source>
        <dbReference type="EMBL" id="MBW0561406.1"/>
    </source>
</evidence>
<reference evidence="1" key="1">
    <citation type="submission" date="2021-03" db="EMBL/GenBank/DDBJ databases">
        <title>Draft genome sequence of rust myrtle Austropuccinia psidii MF-1, a brazilian biotype.</title>
        <authorList>
            <person name="Quecine M.C."/>
            <person name="Pachon D.M.R."/>
            <person name="Bonatelli M.L."/>
            <person name="Correr F.H."/>
            <person name="Franceschini L.M."/>
            <person name="Leite T.F."/>
            <person name="Margarido G.R.A."/>
            <person name="Almeida C.A."/>
            <person name="Ferrarezi J.A."/>
            <person name="Labate C.A."/>
        </authorList>
    </citation>
    <scope>NUCLEOTIDE SEQUENCE</scope>
    <source>
        <strain evidence="1">MF-1</strain>
    </source>
</reference>
<dbReference type="EMBL" id="AVOT02070983">
    <property type="protein sequence ID" value="MBW0561406.1"/>
    <property type="molecule type" value="Genomic_DNA"/>
</dbReference>
<keyword evidence="2" id="KW-1185">Reference proteome</keyword>
<protein>
    <submittedName>
        <fullName evidence="1">Uncharacterized protein</fullName>
    </submittedName>
</protein>
<accession>A0A9Q3JGJ4</accession>
<sequence length="162" mass="18209">MAKSHKLAIKSFHGLWQPSEATRSAPRKDSHPVQGNTFLSSMHSILNDQQWCIYGIMHHYAPFLLSNPMVTLSGPNYVISNQVPKPSPILKKDFFSYSVWQFPGGYQKTIQGPQPPGPEEAGLSFSHQDYSRVNSQRLSIISIIVKESSIQHSLENSIGPYR</sequence>